<keyword evidence="2" id="KW-0472">Membrane</keyword>
<feature type="region of interest" description="Disordered" evidence="1">
    <location>
        <begin position="1"/>
        <end position="37"/>
    </location>
</feature>
<organism evidence="3 4">
    <name type="scientific">Cuscuta europaea</name>
    <name type="common">European dodder</name>
    <dbReference type="NCBI Taxonomy" id="41803"/>
    <lineage>
        <taxon>Eukaryota</taxon>
        <taxon>Viridiplantae</taxon>
        <taxon>Streptophyta</taxon>
        <taxon>Embryophyta</taxon>
        <taxon>Tracheophyta</taxon>
        <taxon>Spermatophyta</taxon>
        <taxon>Magnoliopsida</taxon>
        <taxon>eudicotyledons</taxon>
        <taxon>Gunneridae</taxon>
        <taxon>Pentapetalae</taxon>
        <taxon>asterids</taxon>
        <taxon>lamiids</taxon>
        <taxon>Solanales</taxon>
        <taxon>Convolvulaceae</taxon>
        <taxon>Cuscuteae</taxon>
        <taxon>Cuscuta</taxon>
        <taxon>Cuscuta subgen. Cuscuta</taxon>
    </lineage>
</organism>
<evidence type="ECO:0000313" key="3">
    <source>
        <dbReference type="EMBL" id="CAH9094984.1"/>
    </source>
</evidence>
<gene>
    <name evidence="3" type="ORF">CEURO_LOCUS12966</name>
</gene>
<protein>
    <submittedName>
        <fullName evidence="3">Uncharacterized protein</fullName>
    </submittedName>
</protein>
<dbReference type="AlphaFoldDB" id="A0A9P0ZCF2"/>
<keyword evidence="4" id="KW-1185">Reference proteome</keyword>
<reference evidence="3" key="1">
    <citation type="submission" date="2022-07" db="EMBL/GenBank/DDBJ databases">
        <authorList>
            <person name="Macas J."/>
            <person name="Novak P."/>
            <person name="Neumann P."/>
        </authorList>
    </citation>
    <scope>NUCLEOTIDE SEQUENCE</scope>
</reference>
<sequence>MHAAPCSTANHLRRWRGRRSPDDDDSIPSGAARNPLLGDEDPFLADPTFFSVFFLALLLLISSRSSTVEGGGNG</sequence>
<name>A0A9P0ZCF2_CUSEU</name>
<comment type="caution">
    <text evidence="3">The sequence shown here is derived from an EMBL/GenBank/DDBJ whole genome shotgun (WGS) entry which is preliminary data.</text>
</comment>
<proteinExistence type="predicted"/>
<dbReference type="Proteomes" id="UP001152484">
    <property type="component" value="Unassembled WGS sequence"/>
</dbReference>
<feature type="transmembrane region" description="Helical" evidence="2">
    <location>
        <begin position="43"/>
        <end position="61"/>
    </location>
</feature>
<evidence type="ECO:0000256" key="1">
    <source>
        <dbReference type="SAM" id="MobiDB-lite"/>
    </source>
</evidence>
<evidence type="ECO:0000313" key="4">
    <source>
        <dbReference type="Proteomes" id="UP001152484"/>
    </source>
</evidence>
<evidence type="ECO:0000256" key="2">
    <source>
        <dbReference type="SAM" id="Phobius"/>
    </source>
</evidence>
<accession>A0A9P0ZCF2</accession>
<dbReference type="EMBL" id="CAMAPE010000032">
    <property type="protein sequence ID" value="CAH9094984.1"/>
    <property type="molecule type" value="Genomic_DNA"/>
</dbReference>
<keyword evidence="2" id="KW-1133">Transmembrane helix</keyword>
<keyword evidence="2" id="KW-0812">Transmembrane</keyword>